<dbReference type="SUPFAM" id="SSF53756">
    <property type="entry name" value="UDP-Glycosyltransferase/glycogen phosphorylase"/>
    <property type="match status" value="1"/>
</dbReference>
<keyword evidence="2" id="KW-1185">Reference proteome</keyword>
<dbReference type="Proteomes" id="UP000309788">
    <property type="component" value="Unassembled WGS sequence"/>
</dbReference>
<dbReference type="InterPro" id="IPR043148">
    <property type="entry name" value="TagF_C"/>
</dbReference>
<evidence type="ECO:0000313" key="2">
    <source>
        <dbReference type="Proteomes" id="UP000309788"/>
    </source>
</evidence>
<evidence type="ECO:0008006" key="3">
    <source>
        <dbReference type="Google" id="ProtNLM"/>
    </source>
</evidence>
<gene>
    <name evidence="1" type="ORF">FEM55_19575</name>
</gene>
<dbReference type="InterPro" id="IPR007554">
    <property type="entry name" value="Glycerophosphate_synth"/>
</dbReference>
<dbReference type="EMBL" id="VCEI01000029">
    <property type="protein sequence ID" value="TLU89740.1"/>
    <property type="molecule type" value="Genomic_DNA"/>
</dbReference>
<name>A0A5R9K7A4_9BACT</name>
<dbReference type="Gene3D" id="3.40.50.12580">
    <property type="match status" value="1"/>
</dbReference>
<sequence>MEQSYKKPVLLLITNSFAAINVIHSGLIKEMDRKYEVHVLSSLLGEPEIALINKHFHIHTRLIDIPFPAENRLITFLRKMQKAIFFYYFHIETYKIKSLEGSGILSFVTSRILLILNVLNLNKPFLILARKLIINFSRHSPVLKRLHSFQFCGIISSSPLDIVENRIVNFLSKDKIPCVGMIISWDNLTSKGIINANHNCILVWNRFMADEYRKFYSIFGRNGSEVCITGIPRFDIYFRKSADAYAETDFRRKYSIKPSDKIILFATSSCKLFPHQIAVTKDLIAYTHEHKNMVLIIRCHPADHFYLYDPFLHEENLRIWFPDDPVTSVKSKSTARMPDLNFLDSLAEMIRHCDVCINVASTMRLDAAACNKHIISIAYDGTNPLPYSKSVRRLYDFSHQIPLNRLNIDNRVTNKEELFSALNTVLSEKPECDHLSKIEPFLFHREPQSVHAAMSAIEKCLG</sequence>
<dbReference type="AlphaFoldDB" id="A0A5R9K7A4"/>
<dbReference type="Pfam" id="PF04464">
    <property type="entry name" value="Glyphos_transf"/>
    <property type="match status" value="1"/>
</dbReference>
<dbReference type="GO" id="GO:0016020">
    <property type="term" value="C:membrane"/>
    <property type="evidence" value="ECO:0007669"/>
    <property type="project" value="InterPro"/>
</dbReference>
<organism evidence="1 2">
    <name type="scientific">Dyadobacter sediminis</name>
    <dbReference type="NCBI Taxonomy" id="1493691"/>
    <lineage>
        <taxon>Bacteria</taxon>
        <taxon>Pseudomonadati</taxon>
        <taxon>Bacteroidota</taxon>
        <taxon>Cytophagia</taxon>
        <taxon>Cytophagales</taxon>
        <taxon>Spirosomataceae</taxon>
        <taxon>Dyadobacter</taxon>
    </lineage>
</organism>
<protein>
    <recommendedName>
        <fullName evidence="3">UDP-N-acetylglucosamine 2-epimerase domain-containing protein</fullName>
    </recommendedName>
</protein>
<accession>A0A5R9K7A4</accession>
<proteinExistence type="predicted"/>
<evidence type="ECO:0000313" key="1">
    <source>
        <dbReference type="EMBL" id="TLU89740.1"/>
    </source>
</evidence>
<dbReference type="OrthoDB" id="913551at2"/>
<comment type="caution">
    <text evidence="1">The sequence shown here is derived from an EMBL/GenBank/DDBJ whole genome shotgun (WGS) entry which is preliminary data.</text>
</comment>
<reference evidence="1 2" key="1">
    <citation type="submission" date="2019-05" db="EMBL/GenBank/DDBJ databases">
        <authorList>
            <person name="Qu J.-H."/>
        </authorList>
    </citation>
    <scope>NUCLEOTIDE SEQUENCE [LARGE SCALE GENOMIC DNA]</scope>
    <source>
        <strain evidence="1 2">Z12</strain>
    </source>
</reference>
<dbReference type="GO" id="GO:0047355">
    <property type="term" value="F:CDP-glycerol glycerophosphotransferase activity"/>
    <property type="evidence" value="ECO:0007669"/>
    <property type="project" value="InterPro"/>
</dbReference>